<sequence>MLSRTSSFDDLATWDDVVLHSIQPAMSPVDPIEDEMEIEPIEPMYIDPRPVLPEVAEIDAGIADLEAKLIALRHRRCQLLASHSLVSYIPEEILSRVFEIGVHEQNGLLPVLSLVSRHWRNVALSTPNIWTYICLDSDGGYPARHSCFMRKLRVYLERSQACKLYVDLDCRYIEQPHELQQMMAELESHLNRCFYFRVSAIDWHWMDIVRNGVHRLGPALEAIYLGLDPSDSEDQAPFTVLSNPCPNLRSVVLEHAPLICVRTQMPSLRVLHLIRDQRYPSSSRISMSFKELVAVTCASRTLEALRIQSAQFLLDGDESVFKSARGHAIFSQLRVLAFNHVDANNLALFLDAGTFPCLVRLAVQMDASSSENMHWLGRLSAESAARFPVLRHLDLKACNIDGAALVPFVQALHQLPSLTGLGLSSPPTGHLGGRLFEQLRSRPTDGEPWILPHLQALCVQNCRDISGHELLQVVRARIAGGPVVVPIRYLKISQCFGLDAEVHQQLTRIVDSVHVY</sequence>
<comment type="caution">
    <text evidence="1">The sequence shown here is derived from an EMBL/GenBank/DDBJ whole genome shotgun (WGS) entry which is preliminary data.</text>
</comment>
<organism evidence="1 2">
    <name type="scientific">Vararia minispora EC-137</name>
    <dbReference type="NCBI Taxonomy" id="1314806"/>
    <lineage>
        <taxon>Eukaryota</taxon>
        <taxon>Fungi</taxon>
        <taxon>Dikarya</taxon>
        <taxon>Basidiomycota</taxon>
        <taxon>Agaricomycotina</taxon>
        <taxon>Agaricomycetes</taxon>
        <taxon>Russulales</taxon>
        <taxon>Lachnocladiaceae</taxon>
        <taxon>Vararia</taxon>
    </lineage>
</organism>
<evidence type="ECO:0000313" key="2">
    <source>
        <dbReference type="Proteomes" id="UP000814128"/>
    </source>
</evidence>
<protein>
    <submittedName>
        <fullName evidence="1">Uncharacterized protein</fullName>
    </submittedName>
</protein>
<evidence type="ECO:0000313" key="1">
    <source>
        <dbReference type="EMBL" id="KAI0032404.1"/>
    </source>
</evidence>
<dbReference type="Proteomes" id="UP000814128">
    <property type="component" value="Unassembled WGS sequence"/>
</dbReference>
<name>A0ACB8QKN1_9AGAM</name>
<gene>
    <name evidence="1" type="ORF">K488DRAFT_78501</name>
</gene>
<dbReference type="EMBL" id="MU273547">
    <property type="protein sequence ID" value="KAI0032404.1"/>
    <property type="molecule type" value="Genomic_DNA"/>
</dbReference>
<keyword evidence="2" id="KW-1185">Reference proteome</keyword>
<reference evidence="1" key="2">
    <citation type="journal article" date="2022" name="New Phytol.">
        <title>Evolutionary transition to the ectomycorrhizal habit in the genomes of a hyperdiverse lineage of mushroom-forming fungi.</title>
        <authorList>
            <person name="Looney B."/>
            <person name="Miyauchi S."/>
            <person name="Morin E."/>
            <person name="Drula E."/>
            <person name="Courty P.E."/>
            <person name="Kohler A."/>
            <person name="Kuo A."/>
            <person name="LaButti K."/>
            <person name="Pangilinan J."/>
            <person name="Lipzen A."/>
            <person name="Riley R."/>
            <person name="Andreopoulos W."/>
            <person name="He G."/>
            <person name="Johnson J."/>
            <person name="Nolan M."/>
            <person name="Tritt A."/>
            <person name="Barry K.W."/>
            <person name="Grigoriev I.V."/>
            <person name="Nagy L.G."/>
            <person name="Hibbett D."/>
            <person name="Henrissat B."/>
            <person name="Matheny P.B."/>
            <person name="Labbe J."/>
            <person name="Martin F.M."/>
        </authorList>
    </citation>
    <scope>NUCLEOTIDE SEQUENCE</scope>
    <source>
        <strain evidence="1">EC-137</strain>
    </source>
</reference>
<reference evidence="1" key="1">
    <citation type="submission" date="2021-02" db="EMBL/GenBank/DDBJ databases">
        <authorList>
            <consortium name="DOE Joint Genome Institute"/>
            <person name="Ahrendt S."/>
            <person name="Looney B.P."/>
            <person name="Miyauchi S."/>
            <person name="Morin E."/>
            <person name="Drula E."/>
            <person name="Courty P.E."/>
            <person name="Chicoki N."/>
            <person name="Fauchery L."/>
            <person name="Kohler A."/>
            <person name="Kuo A."/>
            <person name="Labutti K."/>
            <person name="Pangilinan J."/>
            <person name="Lipzen A."/>
            <person name="Riley R."/>
            <person name="Andreopoulos W."/>
            <person name="He G."/>
            <person name="Johnson J."/>
            <person name="Barry K.W."/>
            <person name="Grigoriev I.V."/>
            <person name="Nagy L."/>
            <person name="Hibbett D."/>
            <person name="Henrissat B."/>
            <person name="Matheny P.B."/>
            <person name="Labbe J."/>
            <person name="Martin F."/>
        </authorList>
    </citation>
    <scope>NUCLEOTIDE SEQUENCE</scope>
    <source>
        <strain evidence="1">EC-137</strain>
    </source>
</reference>
<accession>A0ACB8QKN1</accession>
<proteinExistence type="predicted"/>